<dbReference type="InterPro" id="IPR008276">
    <property type="entry name" value="C_nuclsd_transpt"/>
</dbReference>
<evidence type="ECO:0000259" key="9">
    <source>
        <dbReference type="Pfam" id="PF01773"/>
    </source>
</evidence>
<accession>I4YIV0</accession>
<dbReference type="Pfam" id="PF07662">
    <property type="entry name" value="Nucleos_tra2_C"/>
    <property type="match status" value="1"/>
</dbReference>
<evidence type="ECO:0000256" key="2">
    <source>
        <dbReference type="ARBA" id="ARBA00009033"/>
    </source>
</evidence>
<dbReference type="OMA" id="IVWHTVI"/>
<dbReference type="KEGG" id="wse:WALSEDRAFT_61722"/>
<keyword evidence="3" id="KW-1003">Cell membrane</keyword>
<dbReference type="PANTHER" id="PTHR10590:SF4">
    <property type="entry name" value="SOLUTE CARRIER FAMILY 28 MEMBER 3"/>
    <property type="match status" value="1"/>
</dbReference>
<evidence type="ECO:0000259" key="11">
    <source>
        <dbReference type="Pfam" id="PF07670"/>
    </source>
</evidence>
<dbReference type="Proteomes" id="UP000005242">
    <property type="component" value="Unassembled WGS sequence"/>
</dbReference>
<reference evidence="12 13" key="1">
    <citation type="journal article" date="2012" name="Fungal Genet. Biol.">
        <title>The genome of the xerotolerant mold Wallemia sebi reveals adaptations to osmotic stress and suggests cryptic sexual reproduction.</title>
        <authorList>
            <person name="Padamsee M."/>
            <person name="Kumar T.K.A."/>
            <person name="Riley R."/>
            <person name="Binder M."/>
            <person name="Boyd A."/>
            <person name="Calvo A.M."/>
            <person name="Furukawa K."/>
            <person name="Hesse C."/>
            <person name="Hohmann S."/>
            <person name="James T.Y."/>
            <person name="LaButti K."/>
            <person name="Lapidus A."/>
            <person name="Lindquist E."/>
            <person name="Lucas S."/>
            <person name="Miller K."/>
            <person name="Shantappa S."/>
            <person name="Grigoriev I.V."/>
            <person name="Hibbett D.S."/>
            <person name="McLaughlin D.J."/>
            <person name="Spatafora J.W."/>
            <person name="Aime M.C."/>
        </authorList>
    </citation>
    <scope>NUCLEOTIDE SEQUENCE [LARGE SCALE GENOMIC DNA]</scope>
    <source>
        <strain evidence="13">ATCC MYA-4683 / CBS 633.66</strain>
    </source>
</reference>
<evidence type="ECO:0000256" key="5">
    <source>
        <dbReference type="ARBA" id="ARBA00022989"/>
    </source>
</evidence>
<proteinExistence type="inferred from homology"/>
<feature type="transmembrane region" description="Helical" evidence="8">
    <location>
        <begin position="432"/>
        <end position="453"/>
    </location>
</feature>
<sequence length="598" mass="66916">MNREQNIDQHSVLPAYHVPSAGSESNENELKKKEGAEPDVDVFYKDNDVQDQELAQPQSKYDAKAAELKSKIESFFTWKYLRTPVLLFTACLILGWWIAGLFTMRHRWIVQTVWAWFLIGVIFFRFVPSSKFGRPIGRVWTANISNHFFKIPRPARLTIGWLMVLGLIFGGAFGFPENEESNYRDRVISIFGIFVFQLCLYIGSKHHRAIQWHIICIGLFFQQAIGMFVLKTRAGYDLFNWIITLAKDFLSQSQTATAFFLSDDIVGQHFFLLTTLPAIMFFIAFVQLCYFLGVIQWFLKKFAWFFQRLFTISGCEAISVTATPFVGQAESACLIKPYVKDMTNAELHALLTAGFSTVSGSTMLSYIQLGVNPVHIVTSAIMSIPSAISISNLRMPEVETPLFANKVVVDRGELEYTDRGNWILAFSNGAKLGIYIAGLILTNILCVLGLLYAFDGFLTWIGRSFSIHEPTPLTLELILEYVFYPIAWLMGSPKADILKVSKLMGMKVIANEFVAYKEYQAMQDPESPSYDPFTSRGGTIAEFSLCSFGNIASVGIQIGVMAALAPTKRKEVSGLVISALCCGIISTCQTAAIAGLLS</sequence>
<comment type="subcellular location">
    <subcellularLocation>
        <location evidence="1">Cell membrane</location>
        <topology evidence="1">Multi-pass membrane protein</topology>
    </subcellularLocation>
</comment>
<dbReference type="AlphaFoldDB" id="I4YIV0"/>
<name>I4YIV0_WALMC</name>
<keyword evidence="13" id="KW-1185">Reference proteome</keyword>
<feature type="domain" description="Concentrative nucleoside transporter N-terminal" evidence="9">
    <location>
        <begin position="191"/>
        <end position="262"/>
    </location>
</feature>
<evidence type="ECO:0000259" key="10">
    <source>
        <dbReference type="Pfam" id="PF07662"/>
    </source>
</evidence>
<protein>
    <recommendedName>
        <fullName evidence="14">H+/nucleoside cotransporter</fullName>
    </recommendedName>
</protein>
<evidence type="ECO:0000256" key="7">
    <source>
        <dbReference type="SAM" id="MobiDB-lite"/>
    </source>
</evidence>
<feature type="transmembrane region" description="Helical" evidence="8">
    <location>
        <begin position="187"/>
        <end position="203"/>
    </location>
</feature>
<dbReference type="Pfam" id="PF01773">
    <property type="entry name" value="Nucleos_tra2_N"/>
    <property type="match status" value="1"/>
</dbReference>
<gene>
    <name evidence="12" type="ORF">WALSEDRAFT_61722</name>
</gene>
<feature type="transmembrane region" description="Helical" evidence="8">
    <location>
        <begin position="270"/>
        <end position="299"/>
    </location>
</feature>
<comment type="similarity">
    <text evidence="2">Belongs to the concentrative nucleoside transporter (CNT) (TC 2.A.41) family.</text>
</comment>
<keyword evidence="4 8" id="KW-0812">Transmembrane</keyword>
<keyword evidence="5 8" id="KW-1133">Transmembrane helix</keyword>
<evidence type="ECO:0000256" key="3">
    <source>
        <dbReference type="ARBA" id="ARBA00022475"/>
    </source>
</evidence>
<evidence type="ECO:0008006" key="14">
    <source>
        <dbReference type="Google" id="ProtNLM"/>
    </source>
</evidence>
<feature type="domain" description="Concentrative nucleoside transporter C-terminal" evidence="10">
    <location>
        <begin position="375"/>
        <end position="595"/>
    </location>
</feature>
<dbReference type="GO" id="GO:0005886">
    <property type="term" value="C:plasma membrane"/>
    <property type="evidence" value="ECO:0007669"/>
    <property type="project" value="UniProtKB-SubCell"/>
</dbReference>
<dbReference type="OrthoDB" id="6075923at2759"/>
<feature type="transmembrane region" description="Helical" evidence="8">
    <location>
        <begin position="575"/>
        <end position="597"/>
    </location>
</feature>
<evidence type="ECO:0000256" key="1">
    <source>
        <dbReference type="ARBA" id="ARBA00004651"/>
    </source>
</evidence>
<evidence type="ECO:0000256" key="6">
    <source>
        <dbReference type="ARBA" id="ARBA00023136"/>
    </source>
</evidence>
<evidence type="ECO:0000256" key="4">
    <source>
        <dbReference type="ARBA" id="ARBA00022692"/>
    </source>
</evidence>
<feature type="domain" description="Nucleoside transporter/FeoB GTPase Gate" evidence="11">
    <location>
        <begin position="273"/>
        <end position="369"/>
    </location>
</feature>
<organism evidence="12 13">
    <name type="scientific">Wallemia mellicola (strain ATCC MYA-4683 / CBS 633.66)</name>
    <name type="common">Wallemia sebi (CBS 633.66)</name>
    <dbReference type="NCBI Taxonomy" id="671144"/>
    <lineage>
        <taxon>Eukaryota</taxon>
        <taxon>Fungi</taxon>
        <taxon>Dikarya</taxon>
        <taxon>Basidiomycota</taxon>
        <taxon>Wallemiomycotina</taxon>
        <taxon>Wallemiomycetes</taxon>
        <taxon>Wallemiales</taxon>
        <taxon>Wallemiaceae</taxon>
        <taxon>Wallemia</taxon>
    </lineage>
</organism>
<dbReference type="EMBL" id="JH668223">
    <property type="protein sequence ID" value="EIM23892.1"/>
    <property type="molecule type" value="Genomic_DNA"/>
</dbReference>
<feature type="region of interest" description="Disordered" evidence="7">
    <location>
        <begin position="1"/>
        <end position="33"/>
    </location>
</feature>
<evidence type="ECO:0000313" key="13">
    <source>
        <dbReference type="Proteomes" id="UP000005242"/>
    </source>
</evidence>
<dbReference type="GO" id="GO:0015293">
    <property type="term" value="F:symporter activity"/>
    <property type="evidence" value="ECO:0007669"/>
    <property type="project" value="TreeGrafter"/>
</dbReference>
<dbReference type="InterPro" id="IPR011642">
    <property type="entry name" value="Gate_dom"/>
</dbReference>
<feature type="transmembrane region" description="Helical" evidence="8">
    <location>
        <begin position="108"/>
        <end position="127"/>
    </location>
</feature>
<evidence type="ECO:0000256" key="8">
    <source>
        <dbReference type="SAM" id="Phobius"/>
    </source>
</evidence>
<dbReference type="STRING" id="671144.I4YIV0"/>
<dbReference type="GO" id="GO:0005337">
    <property type="term" value="F:nucleoside transmembrane transporter activity"/>
    <property type="evidence" value="ECO:0007669"/>
    <property type="project" value="InterPro"/>
</dbReference>
<feature type="transmembrane region" description="Helical" evidence="8">
    <location>
        <begin position="157"/>
        <end position="175"/>
    </location>
</feature>
<dbReference type="PANTHER" id="PTHR10590">
    <property type="entry name" value="SODIUM/NUCLEOSIDE COTRANSPORTER"/>
    <property type="match status" value="1"/>
</dbReference>
<dbReference type="InterPro" id="IPR002668">
    <property type="entry name" value="CNT_N_dom"/>
</dbReference>
<dbReference type="RefSeq" id="XP_006955734.1">
    <property type="nucleotide sequence ID" value="XM_006955672.1"/>
</dbReference>
<dbReference type="GeneID" id="18474675"/>
<dbReference type="InterPro" id="IPR011657">
    <property type="entry name" value="CNT_C_dom"/>
</dbReference>
<evidence type="ECO:0000313" key="12">
    <source>
        <dbReference type="EMBL" id="EIM23892.1"/>
    </source>
</evidence>
<dbReference type="InParanoid" id="I4YIV0"/>
<dbReference type="Pfam" id="PF07670">
    <property type="entry name" value="Gate"/>
    <property type="match status" value="1"/>
</dbReference>
<dbReference type="HOGENOM" id="CLU_016813_1_1_1"/>
<keyword evidence="6 8" id="KW-0472">Membrane</keyword>
<feature type="transmembrane region" description="Helical" evidence="8">
    <location>
        <begin position="210"/>
        <end position="230"/>
    </location>
</feature>
<dbReference type="eggNOG" id="KOG3747">
    <property type="taxonomic scope" value="Eukaryota"/>
</dbReference>
<feature type="transmembrane region" description="Helical" evidence="8">
    <location>
        <begin position="80"/>
        <end position="102"/>
    </location>
</feature>